<gene>
    <name evidence="2" type="ORF">HRU87_00050</name>
</gene>
<name>A0A7D4Q3Z1_9MICO</name>
<dbReference type="EMBL" id="CP054056">
    <property type="protein sequence ID" value="QKJ24643.1"/>
    <property type="molecule type" value="Genomic_DNA"/>
</dbReference>
<dbReference type="KEGG" id="aqg:HRU87_00050"/>
<sequence length="124" mass="13617">MSSRREGLQGRLTDSYREVDRLIISVGSGVLAISVALLGTEAASLESWAIKLSWGAMFIAVLSVLIALLFEQADKRRRINQIDADREETDGCLDIFINAFNIIGVMTFVGGLLSLAYFLFANTK</sequence>
<protein>
    <submittedName>
        <fullName evidence="2">Uncharacterized protein</fullName>
    </submittedName>
</protein>
<organism evidence="2 3">
    <name type="scientific">Aquiluna borgnonia</name>
    <dbReference type="NCBI Taxonomy" id="2499157"/>
    <lineage>
        <taxon>Bacteria</taxon>
        <taxon>Bacillati</taxon>
        <taxon>Actinomycetota</taxon>
        <taxon>Actinomycetes</taxon>
        <taxon>Micrococcales</taxon>
        <taxon>Microbacteriaceae</taxon>
        <taxon>Luna cluster</taxon>
        <taxon>Luna-1 subcluster</taxon>
        <taxon>Aquiluna</taxon>
    </lineage>
</organism>
<evidence type="ECO:0000313" key="2">
    <source>
        <dbReference type="EMBL" id="QKJ24643.1"/>
    </source>
</evidence>
<feature type="transmembrane region" description="Helical" evidence="1">
    <location>
        <begin position="91"/>
        <end position="120"/>
    </location>
</feature>
<feature type="transmembrane region" description="Helical" evidence="1">
    <location>
        <begin position="52"/>
        <end position="70"/>
    </location>
</feature>
<keyword evidence="1" id="KW-0472">Membrane</keyword>
<evidence type="ECO:0000313" key="3">
    <source>
        <dbReference type="Proteomes" id="UP000501003"/>
    </source>
</evidence>
<dbReference type="Proteomes" id="UP000501003">
    <property type="component" value="Chromosome"/>
</dbReference>
<reference evidence="2 3" key="1">
    <citation type="submission" date="2020-05" db="EMBL/GenBank/DDBJ databases">
        <title>Aquirufa sp. strain 15G-AUS-rot a new Aquirufa species.</title>
        <authorList>
            <person name="Pitt A."/>
            <person name="Hahn M.W."/>
        </authorList>
    </citation>
    <scope>NUCLEOTIDE SEQUENCE [LARGE SCALE GENOMIC DNA]</scope>
    <source>
        <strain evidence="2 3">15G-AUS-rot</strain>
    </source>
</reference>
<dbReference type="RefSeq" id="WP_173492942.1">
    <property type="nucleotide sequence ID" value="NZ_CP054056.1"/>
</dbReference>
<accession>A0A7D4Q3Z1</accession>
<keyword evidence="3" id="KW-1185">Reference proteome</keyword>
<evidence type="ECO:0000256" key="1">
    <source>
        <dbReference type="SAM" id="Phobius"/>
    </source>
</evidence>
<feature type="transmembrane region" description="Helical" evidence="1">
    <location>
        <begin position="21"/>
        <end position="40"/>
    </location>
</feature>
<proteinExistence type="predicted"/>
<keyword evidence="1" id="KW-1133">Transmembrane helix</keyword>
<keyword evidence="1" id="KW-0812">Transmembrane</keyword>
<dbReference type="AlphaFoldDB" id="A0A7D4Q3Z1"/>